<comment type="caution">
    <text evidence="6">The sequence shown here is derived from an EMBL/GenBank/DDBJ whole genome shotgun (WGS) entry which is preliminary data.</text>
</comment>
<dbReference type="PANTHER" id="PTHR48172:SF2">
    <property type="entry name" value="VACUOLAR PROTEIN SORTING PROTEIN 62"/>
    <property type="match status" value="1"/>
</dbReference>
<keyword evidence="4" id="KW-0472">Membrane</keyword>
<sequence length="607" mass="68232">MQQPGRRWFFGFIGVCLCYILLSGIGILINPGGTINERLENAQWVASSRSWIDRQLCRWFELCGTYHMLNRNGWTWSEDNGDMPGQLPKFAPFWESGEEDPDSWSDQERSLREIPDYVFQHAPYVHLFSGEQYWPSDVAEHLTHMSPRLNYTLIPGMGDDRNLTNLNDLDDIIDGKHGRFVYLQSDDNVEEQPDWLTSRHNIPIRPQPRKSVDEASPWPGGDDSSGDDGEVLLRSDASATSMHRHSASTVDLSPSQDGRCGGNSGSTCNGSKFGHCCSIMGWCGRSDLYCDTFCDPLHGECADLLHPPPAYPKPDLRRRSIEEQEPSPQKVQPTFGRSKAPAILMVVDKGNGTVDAFWFFFYSFNLGQQVFNIRFGNHVGDWEHTLIRFVHGKPTSVFFSEHDFGAAYTWHTVEKYLPNPDGSGTMLGSLSNATIAAVAKRPVVYSALGSHAMYATSGLHPYILPWGLLHDQTDRGPLWDPLQNLKSFIYDPATHTSKSSTLNPLAPTDWLDYAGHWGDKYYPLGDPRQYRFAGQYHYVNGPTGPVFKRLGRTDVCQNKGFCNVRRWLGREQGNTREMKKGHKARPADGEEDEEAGLLGGNSTDDAV</sequence>
<comment type="caution">
    <text evidence="2">Lacks conserved residue(s) required for the propagation of feature annotation.</text>
</comment>
<evidence type="ECO:0000259" key="5">
    <source>
        <dbReference type="PROSITE" id="PS50941"/>
    </source>
</evidence>
<evidence type="ECO:0000256" key="3">
    <source>
        <dbReference type="SAM" id="MobiDB-lite"/>
    </source>
</evidence>
<evidence type="ECO:0000313" key="7">
    <source>
        <dbReference type="Proteomes" id="UP001310890"/>
    </source>
</evidence>
<reference evidence="6" key="1">
    <citation type="submission" date="2023-08" db="EMBL/GenBank/DDBJ databases">
        <title>Black Yeasts Isolated from many extreme environments.</title>
        <authorList>
            <person name="Coleine C."/>
            <person name="Stajich J.E."/>
            <person name="Selbmann L."/>
        </authorList>
    </citation>
    <scope>NUCLEOTIDE SEQUENCE</scope>
    <source>
        <strain evidence="6">CCFEE 5401</strain>
    </source>
</reference>
<feature type="transmembrane region" description="Helical" evidence="4">
    <location>
        <begin position="7"/>
        <end position="29"/>
    </location>
</feature>
<accession>A0AAN7TM60</accession>
<dbReference type="PROSITE" id="PS50941">
    <property type="entry name" value="CHIT_BIND_I_2"/>
    <property type="match status" value="1"/>
</dbReference>
<dbReference type="CDD" id="cd11618">
    <property type="entry name" value="ChtBD1_1"/>
    <property type="match status" value="1"/>
</dbReference>
<feature type="region of interest" description="Disordered" evidence="3">
    <location>
        <begin position="192"/>
        <end position="265"/>
    </location>
</feature>
<dbReference type="PANTHER" id="PTHR48172">
    <property type="match status" value="1"/>
</dbReference>
<dbReference type="Gene3D" id="3.30.60.10">
    <property type="entry name" value="Endochitinase-like"/>
    <property type="match status" value="1"/>
</dbReference>
<dbReference type="InterPro" id="IPR001002">
    <property type="entry name" value="Chitin-bd_1"/>
</dbReference>
<feature type="compositionally biased region" description="Polar residues" evidence="3">
    <location>
        <begin position="237"/>
        <end position="256"/>
    </location>
</feature>
<dbReference type="InterPro" id="IPR036861">
    <property type="entry name" value="Endochitinase-like_sf"/>
</dbReference>
<evidence type="ECO:0000313" key="6">
    <source>
        <dbReference type="EMBL" id="KAK5115565.1"/>
    </source>
</evidence>
<feature type="disulfide bond" evidence="2">
    <location>
        <begin position="276"/>
        <end position="290"/>
    </location>
</feature>
<keyword evidence="2" id="KW-1015">Disulfide bond</keyword>
<dbReference type="Proteomes" id="UP001310890">
    <property type="component" value="Unassembled WGS sequence"/>
</dbReference>
<dbReference type="EMBL" id="JAVRRL010000012">
    <property type="protein sequence ID" value="KAK5115565.1"/>
    <property type="molecule type" value="Genomic_DNA"/>
</dbReference>
<gene>
    <name evidence="6" type="ORF">LTR62_001224</name>
</gene>
<dbReference type="GO" id="GO:0008061">
    <property type="term" value="F:chitin binding"/>
    <property type="evidence" value="ECO:0007669"/>
    <property type="project" value="UniProtKB-UniRule"/>
</dbReference>
<keyword evidence="4" id="KW-1133">Transmembrane helix</keyword>
<feature type="domain" description="Chitin-binding type-1" evidence="5">
    <location>
        <begin position="257"/>
        <end position="303"/>
    </location>
</feature>
<dbReference type="AlphaFoldDB" id="A0AAN7TM60"/>
<keyword evidence="1 2" id="KW-0147">Chitin-binding</keyword>
<evidence type="ECO:0000256" key="4">
    <source>
        <dbReference type="SAM" id="Phobius"/>
    </source>
</evidence>
<evidence type="ECO:0000256" key="2">
    <source>
        <dbReference type="PROSITE-ProRule" id="PRU00261"/>
    </source>
</evidence>
<proteinExistence type="predicted"/>
<organism evidence="6 7">
    <name type="scientific">Meristemomyces frigidus</name>
    <dbReference type="NCBI Taxonomy" id="1508187"/>
    <lineage>
        <taxon>Eukaryota</taxon>
        <taxon>Fungi</taxon>
        <taxon>Dikarya</taxon>
        <taxon>Ascomycota</taxon>
        <taxon>Pezizomycotina</taxon>
        <taxon>Dothideomycetes</taxon>
        <taxon>Dothideomycetidae</taxon>
        <taxon>Mycosphaerellales</taxon>
        <taxon>Teratosphaeriaceae</taxon>
        <taxon>Meristemomyces</taxon>
    </lineage>
</organism>
<dbReference type="SUPFAM" id="SSF57016">
    <property type="entry name" value="Plant lectins/antimicrobial peptides"/>
    <property type="match status" value="1"/>
</dbReference>
<evidence type="ECO:0000256" key="1">
    <source>
        <dbReference type="ARBA" id="ARBA00022669"/>
    </source>
</evidence>
<feature type="region of interest" description="Disordered" evidence="3">
    <location>
        <begin position="573"/>
        <end position="607"/>
    </location>
</feature>
<protein>
    <recommendedName>
        <fullName evidence="5">Chitin-binding type-1 domain-containing protein</fullName>
    </recommendedName>
</protein>
<name>A0AAN7TM60_9PEZI</name>
<keyword evidence="4" id="KW-0812">Transmembrane</keyword>